<evidence type="ECO:0000256" key="3">
    <source>
        <dbReference type="ARBA" id="ARBA00022801"/>
    </source>
</evidence>
<dbReference type="OrthoDB" id="48998at2"/>
<organism evidence="7 8">
    <name type="scientific">Halalkalibacillus sediminis</name>
    <dbReference type="NCBI Taxonomy" id="2018042"/>
    <lineage>
        <taxon>Bacteria</taxon>
        <taxon>Bacillati</taxon>
        <taxon>Bacillota</taxon>
        <taxon>Bacilli</taxon>
        <taxon>Bacillales</taxon>
        <taxon>Bacillaceae</taxon>
        <taxon>Halalkalibacillus</taxon>
    </lineage>
</organism>
<evidence type="ECO:0000256" key="6">
    <source>
        <dbReference type="ARBA" id="ARBA00044538"/>
    </source>
</evidence>
<dbReference type="PANTHER" id="PTHR39178:SF1">
    <property type="entry name" value="RIBOSOMAL-PROCESSING CYSTEINE PROTEASE PRP"/>
    <property type="match status" value="1"/>
</dbReference>
<dbReference type="InterPro" id="IPR036764">
    <property type="entry name" value="Peptidase_Prp_sf"/>
</dbReference>
<evidence type="ECO:0000313" key="7">
    <source>
        <dbReference type="EMBL" id="PKR79113.1"/>
    </source>
</evidence>
<keyword evidence="2 7" id="KW-0645">Protease</keyword>
<sequence length="110" mass="12120">MIEMMVFQNKDETIIGFELSGHANSGPHGHDLVCAAVSAVSFGTVNSIISICKIEPEIDQGAEGGYLRMMLPDDMSAEKFEKAQTLLQGMLVTFQTIEKDYSQYINISKN</sequence>
<dbReference type="PANTHER" id="PTHR39178">
    <property type="entry name" value="HYPOTHETICAL RIBOSOME-ASSOCIATED PROTEIN"/>
    <property type="match status" value="1"/>
</dbReference>
<dbReference type="GO" id="GO:0042254">
    <property type="term" value="P:ribosome biogenesis"/>
    <property type="evidence" value="ECO:0007669"/>
    <property type="project" value="UniProtKB-KW"/>
</dbReference>
<evidence type="ECO:0000256" key="5">
    <source>
        <dbReference type="ARBA" id="ARBA00044503"/>
    </source>
</evidence>
<evidence type="ECO:0000313" key="8">
    <source>
        <dbReference type="Proteomes" id="UP000243524"/>
    </source>
</evidence>
<dbReference type="RefSeq" id="WP_101330857.1">
    <property type="nucleotide sequence ID" value="NZ_PJNH01000001.1"/>
</dbReference>
<dbReference type="Proteomes" id="UP000243524">
    <property type="component" value="Unassembled WGS sequence"/>
</dbReference>
<accession>A0A2I0QXP9</accession>
<gene>
    <name evidence="7" type="ORF">CEY16_05010</name>
</gene>
<dbReference type="GO" id="GO:0006508">
    <property type="term" value="P:proteolysis"/>
    <property type="evidence" value="ECO:0007669"/>
    <property type="project" value="UniProtKB-KW"/>
</dbReference>
<dbReference type="InterPro" id="IPR007422">
    <property type="entry name" value="Peptidase_Prp"/>
</dbReference>
<keyword evidence="4" id="KW-0788">Thiol protease</keyword>
<dbReference type="SUPFAM" id="SSF118010">
    <property type="entry name" value="TM1457-like"/>
    <property type="match status" value="1"/>
</dbReference>
<comment type="similarity">
    <text evidence="5">Belongs to the Prp family.</text>
</comment>
<evidence type="ECO:0000256" key="4">
    <source>
        <dbReference type="ARBA" id="ARBA00022807"/>
    </source>
</evidence>
<reference evidence="7 8" key="1">
    <citation type="submission" date="2017-06" db="EMBL/GenBank/DDBJ databases">
        <title>the draft geome sequence of Illustriluteabacillus marina B3227.</title>
        <authorList>
            <person name="He R.-H."/>
            <person name="Du Z.-J."/>
        </authorList>
    </citation>
    <scope>NUCLEOTIDE SEQUENCE [LARGE SCALE GENOMIC DNA]</scope>
    <source>
        <strain evidence="7 8">B3227</strain>
    </source>
</reference>
<evidence type="ECO:0000256" key="2">
    <source>
        <dbReference type="ARBA" id="ARBA00022670"/>
    </source>
</evidence>
<dbReference type="NCBIfam" id="NF011126">
    <property type="entry name" value="PRK14553.1-6"/>
    <property type="match status" value="1"/>
</dbReference>
<name>A0A2I0QXP9_9BACI</name>
<dbReference type="Gene3D" id="3.30.70.1490">
    <property type="entry name" value="Cysteine protease Prp"/>
    <property type="match status" value="1"/>
</dbReference>
<keyword evidence="8" id="KW-1185">Reference proteome</keyword>
<proteinExistence type="inferred from homology"/>
<protein>
    <recommendedName>
        <fullName evidence="6">Ribosomal processing cysteine protease Prp</fullName>
    </recommendedName>
</protein>
<dbReference type="CDD" id="cd16332">
    <property type="entry name" value="Prp-like"/>
    <property type="match status" value="1"/>
</dbReference>
<dbReference type="EMBL" id="PJNH01000001">
    <property type="protein sequence ID" value="PKR79113.1"/>
    <property type="molecule type" value="Genomic_DNA"/>
</dbReference>
<keyword evidence="3" id="KW-0378">Hydrolase</keyword>
<comment type="caution">
    <text evidence="7">The sequence shown here is derived from an EMBL/GenBank/DDBJ whole genome shotgun (WGS) entry which is preliminary data.</text>
</comment>
<evidence type="ECO:0000256" key="1">
    <source>
        <dbReference type="ARBA" id="ARBA00022517"/>
    </source>
</evidence>
<dbReference type="GO" id="GO:0008234">
    <property type="term" value="F:cysteine-type peptidase activity"/>
    <property type="evidence" value="ECO:0007669"/>
    <property type="project" value="UniProtKB-KW"/>
</dbReference>
<dbReference type="AlphaFoldDB" id="A0A2I0QXP9"/>
<keyword evidence="1" id="KW-0690">Ribosome biogenesis</keyword>
<dbReference type="Pfam" id="PF04327">
    <property type="entry name" value="Peptidase_Prp"/>
    <property type="match status" value="1"/>
</dbReference>